<evidence type="ECO:0000259" key="2">
    <source>
        <dbReference type="PROSITE" id="PS50846"/>
    </source>
</evidence>
<dbReference type="EMBL" id="SMAO01000002">
    <property type="protein sequence ID" value="TCT22827.1"/>
    <property type="molecule type" value="Genomic_DNA"/>
</dbReference>
<dbReference type="Gene3D" id="3.30.70.100">
    <property type="match status" value="1"/>
</dbReference>
<evidence type="ECO:0000313" key="4">
    <source>
        <dbReference type="Proteomes" id="UP000295717"/>
    </source>
</evidence>
<dbReference type="RefSeq" id="WP_132975959.1">
    <property type="nucleotide sequence ID" value="NZ_SMAO01000002.1"/>
</dbReference>
<organism evidence="3 4">
    <name type="scientific">Thiobaca trueperi</name>
    <dbReference type="NCBI Taxonomy" id="127458"/>
    <lineage>
        <taxon>Bacteria</taxon>
        <taxon>Pseudomonadati</taxon>
        <taxon>Pseudomonadota</taxon>
        <taxon>Gammaproteobacteria</taxon>
        <taxon>Chromatiales</taxon>
        <taxon>Chromatiaceae</taxon>
        <taxon>Thiobaca</taxon>
    </lineage>
</organism>
<comment type="caution">
    <text evidence="3">The sequence shown here is derived from an EMBL/GenBank/DDBJ whole genome shotgun (WGS) entry which is preliminary data.</text>
</comment>
<proteinExistence type="predicted"/>
<gene>
    <name evidence="3" type="ORF">EDC35_102158</name>
</gene>
<dbReference type="Proteomes" id="UP000295717">
    <property type="component" value="Unassembled WGS sequence"/>
</dbReference>
<dbReference type="InterPro" id="IPR017969">
    <property type="entry name" value="Heavy-metal-associated_CS"/>
</dbReference>
<accession>A0A4R3N3D5</accession>
<dbReference type="Pfam" id="PF00403">
    <property type="entry name" value="HMA"/>
    <property type="match status" value="1"/>
</dbReference>
<protein>
    <submittedName>
        <fullName evidence="3">Copper chaperone CopZ</fullName>
    </submittedName>
</protein>
<dbReference type="PANTHER" id="PTHR22814:SF287">
    <property type="entry name" value="COPPER TRANSPORT PROTEIN ATX1"/>
    <property type="match status" value="1"/>
</dbReference>
<dbReference type="InterPro" id="IPR006121">
    <property type="entry name" value="HMA_dom"/>
</dbReference>
<dbReference type="PROSITE" id="PS50846">
    <property type="entry name" value="HMA_2"/>
    <property type="match status" value="1"/>
</dbReference>
<dbReference type="PANTHER" id="PTHR22814">
    <property type="entry name" value="COPPER TRANSPORT PROTEIN ATOX1-RELATED"/>
    <property type="match status" value="1"/>
</dbReference>
<keyword evidence="4" id="KW-1185">Reference proteome</keyword>
<dbReference type="CDD" id="cd00371">
    <property type="entry name" value="HMA"/>
    <property type="match status" value="1"/>
</dbReference>
<dbReference type="AlphaFoldDB" id="A0A4R3N3D5"/>
<dbReference type="PROSITE" id="PS01047">
    <property type="entry name" value="HMA_1"/>
    <property type="match status" value="1"/>
</dbReference>
<sequence length="66" mass="6614">MTIDIKISGMSCQHCVRAVTQAIESVAGVESVAVDLALGQARVTGPVDADALIAAVTAAGYEAEPA</sequence>
<reference evidence="3 4" key="1">
    <citation type="submission" date="2019-03" db="EMBL/GenBank/DDBJ databases">
        <title>Genomic Encyclopedia of Type Strains, Phase IV (KMG-IV): sequencing the most valuable type-strain genomes for metagenomic binning, comparative biology and taxonomic classification.</title>
        <authorList>
            <person name="Goeker M."/>
        </authorList>
    </citation>
    <scope>NUCLEOTIDE SEQUENCE [LARGE SCALE GENOMIC DNA]</scope>
    <source>
        <strain evidence="3 4">DSM 13587</strain>
    </source>
</reference>
<name>A0A4R3N3D5_9GAMM</name>
<evidence type="ECO:0000313" key="3">
    <source>
        <dbReference type="EMBL" id="TCT22827.1"/>
    </source>
</evidence>
<dbReference type="InterPro" id="IPR036163">
    <property type="entry name" value="HMA_dom_sf"/>
</dbReference>
<feature type="domain" description="HMA" evidence="2">
    <location>
        <begin position="1"/>
        <end position="64"/>
    </location>
</feature>
<dbReference type="SUPFAM" id="SSF55008">
    <property type="entry name" value="HMA, heavy metal-associated domain"/>
    <property type="match status" value="1"/>
</dbReference>
<dbReference type="OrthoDB" id="9814359at2"/>
<dbReference type="GO" id="GO:0046872">
    <property type="term" value="F:metal ion binding"/>
    <property type="evidence" value="ECO:0007669"/>
    <property type="project" value="UniProtKB-KW"/>
</dbReference>
<keyword evidence="1" id="KW-0479">Metal-binding</keyword>
<evidence type="ECO:0000256" key="1">
    <source>
        <dbReference type="ARBA" id="ARBA00022723"/>
    </source>
</evidence>